<dbReference type="Gene3D" id="2.170.130.10">
    <property type="entry name" value="TonB-dependent receptor, plug domain"/>
    <property type="match status" value="1"/>
</dbReference>
<dbReference type="InterPro" id="IPR036942">
    <property type="entry name" value="Beta-barrel_TonB_sf"/>
</dbReference>
<keyword evidence="6 7" id="KW-0998">Cell outer membrane</keyword>
<comment type="subcellular location">
    <subcellularLocation>
        <location evidence="1 7">Cell outer membrane</location>
        <topology evidence="1 7">Multi-pass membrane protein</topology>
    </subcellularLocation>
</comment>
<keyword evidence="8" id="KW-0732">Signal</keyword>
<dbReference type="InterPro" id="IPR023996">
    <property type="entry name" value="TonB-dep_OMP_SusC/RagA"/>
</dbReference>
<evidence type="ECO:0000256" key="7">
    <source>
        <dbReference type="PROSITE-ProRule" id="PRU01360"/>
    </source>
</evidence>
<dbReference type="Pfam" id="PF13715">
    <property type="entry name" value="CarbopepD_reg_2"/>
    <property type="match status" value="1"/>
</dbReference>
<evidence type="ECO:0000256" key="3">
    <source>
        <dbReference type="ARBA" id="ARBA00022452"/>
    </source>
</evidence>
<dbReference type="NCBIfam" id="TIGR04057">
    <property type="entry name" value="SusC_RagA_signa"/>
    <property type="match status" value="1"/>
</dbReference>
<dbReference type="Gene3D" id="2.60.40.1120">
    <property type="entry name" value="Carboxypeptidase-like, regulatory domain"/>
    <property type="match status" value="1"/>
</dbReference>
<dbReference type="Pfam" id="PF07715">
    <property type="entry name" value="Plug"/>
    <property type="match status" value="1"/>
</dbReference>
<feature type="signal peptide" evidence="8">
    <location>
        <begin position="1"/>
        <end position="22"/>
    </location>
</feature>
<keyword evidence="11" id="KW-1185">Reference proteome</keyword>
<dbReference type="AlphaFoldDB" id="A0A1K1NQM9"/>
<keyword evidence="5 7" id="KW-0472">Membrane</keyword>
<dbReference type="Gene3D" id="2.40.170.20">
    <property type="entry name" value="TonB-dependent receptor, beta-barrel domain"/>
    <property type="match status" value="1"/>
</dbReference>
<keyword evidence="2 7" id="KW-0813">Transport</keyword>
<evidence type="ECO:0000313" key="10">
    <source>
        <dbReference type="EMBL" id="SFW37810.1"/>
    </source>
</evidence>
<name>A0A1K1NQM9_9FLAO</name>
<organism evidence="10 11">
    <name type="scientific">Cellulophaga fucicola</name>
    <dbReference type="NCBI Taxonomy" id="76595"/>
    <lineage>
        <taxon>Bacteria</taxon>
        <taxon>Pseudomonadati</taxon>
        <taxon>Bacteroidota</taxon>
        <taxon>Flavobacteriia</taxon>
        <taxon>Flavobacteriales</taxon>
        <taxon>Flavobacteriaceae</taxon>
        <taxon>Cellulophaga</taxon>
    </lineage>
</organism>
<feature type="chain" id="PRO_5013018351" evidence="8">
    <location>
        <begin position="23"/>
        <end position="1035"/>
    </location>
</feature>
<proteinExistence type="inferred from homology"/>
<dbReference type="InterPro" id="IPR037066">
    <property type="entry name" value="Plug_dom_sf"/>
</dbReference>
<evidence type="ECO:0000256" key="2">
    <source>
        <dbReference type="ARBA" id="ARBA00022448"/>
    </source>
</evidence>
<evidence type="ECO:0000256" key="5">
    <source>
        <dbReference type="ARBA" id="ARBA00023136"/>
    </source>
</evidence>
<evidence type="ECO:0000313" key="11">
    <source>
        <dbReference type="Proteomes" id="UP000183257"/>
    </source>
</evidence>
<dbReference type="PROSITE" id="PS52016">
    <property type="entry name" value="TONB_DEPENDENT_REC_3"/>
    <property type="match status" value="1"/>
</dbReference>
<keyword evidence="4 7" id="KW-0812">Transmembrane</keyword>
<dbReference type="OrthoDB" id="9768177at2"/>
<dbReference type="Proteomes" id="UP000183257">
    <property type="component" value="Unassembled WGS sequence"/>
</dbReference>
<keyword evidence="3 7" id="KW-1134">Transmembrane beta strand</keyword>
<reference evidence="11" key="1">
    <citation type="submission" date="2016-11" db="EMBL/GenBank/DDBJ databases">
        <authorList>
            <person name="Varghese N."/>
            <person name="Submissions S."/>
        </authorList>
    </citation>
    <scope>NUCLEOTIDE SEQUENCE [LARGE SCALE GENOMIC DNA]</scope>
    <source>
        <strain evidence="11">DSM 24786</strain>
    </source>
</reference>
<evidence type="ECO:0000256" key="4">
    <source>
        <dbReference type="ARBA" id="ARBA00022692"/>
    </source>
</evidence>
<dbReference type="NCBIfam" id="TIGR04056">
    <property type="entry name" value="OMP_RagA_SusC"/>
    <property type="match status" value="1"/>
</dbReference>
<dbReference type="InterPro" id="IPR008969">
    <property type="entry name" value="CarboxyPept-like_regulatory"/>
</dbReference>
<evidence type="ECO:0000259" key="9">
    <source>
        <dbReference type="Pfam" id="PF07715"/>
    </source>
</evidence>
<comment type="similarity">
    <text evidence="7">Belongs to the TonB-dependent receptor family.</text>
</comment>
<dbReference type="SUPFAM" id="SSF56935">
    <property type="entry name" value="Porins"/>
    <property type="match status" value="1"/>
</dbReference>
<dbReference type="STRING" id="76595.SAMN05660313_01310"/>
<dbReference type="GO" id="GO:0009279">
    <property type="term" value="C:cell outer membrane"/>
    <property type="evidence" value="ECO:0007669"/>
    <property type="project" value="UniProtKB-SubCell"/>
</dbReference>
<dbReference type="InterPro" id="IPR012910">
    <property type="entry name" value="Plug_dom"/>
</dbReference>
<evidence type="ECO:0000256" key="1">
    <source>
        <dbReference type="ARBA" id="ARBA00004571"/>
    </source>
</evidence>
<evidence type="ECO:0000256" key="6">
    <source>
        <dbReference type="ARBA" id="ARBA00023237"/>
    </source>
</evidence>
<gene>
    <name evidence="10" type="ORF">SAMN05660313_01310</name>
</gene>
<evidence type="ECO:0000256" key="8">
    <source>
        <dbReference type="SAM" id="SignalP"/>
    </source>
</evidence>
<protein>
    <submittedName>
        <fullName evidence="10">TonB-linked outer membrane protein, SusC/RagA family</fullName>
    </submittedName>
</protein>
<dbReference type="RefSeq" id="WP_072302999.1">
    <property type="nucleotide sequence ID" value="NZ_FPIY01000002.1"/>
</dbReference>
<feature type="domain" description="TonB-dependent receptor plug" evidence="9">
    <location>
        <begin position="121"/>
        <end position="240"/>
    </location>
</feature>
<dbReference type="EMBL" id="FPIY01000002">
    <property type="protein sequence ID" value="SFW37810.1"/>
    <property type="molecule type" value="Genomic_DNA"/>
</dbReference>
<sequence>MQRKTHYLLLFVLFLLTTGMVAQSKTVTGTVTDESGMPLLGVNVLEKGTSNGTSTDFDGKYTITVAGESSVLEFTSIGYTFKTSFVTGKTTVNVTMAEDAEQLGEVVVTALGIKKEAKALGYSLTEVGGDELSNVKQVSAINSLQGKVAGVNITQNSTGASGSSRVIIRGNSTLTGNNQPLYVVDGIPIGNDNNGSSGTYGGSDGGDGISSINPDDIASVSVLKGGAAAALYGSRAGNGVIIITTKNGSQKKGLGVEISSSVTFDEVDTSLTDFQTTYGQGTRGRVPSNQSEAFDLGLSSWGPKLDGSSVVQWDGVERPYSYVGDNRDHFYRTGTTFINTIAITSGSENMSYRLSVSDLDNEDIVPNSGINRKSFSLNTSAVLADKLTSQVNVKYIVENVNNRPRLSDAPGNANYSVALLSPNIDVRDMNPGANPDGSERGYSANIYSQNPYYAAYNFNNEDSKNRIIASTSLRYDILDWLYASTRVGVDHYTRKATNVEPWGTAYKVLGGMTETEGRYTQIDADVMLGVNKAITEKFTIDGLLGANSNHVKTENLYLGGDNFVVPGFEDISNLRDQSRSRDYEERKISGIYGSLGFAYDKWAYLTFTGRNDWFSTLSYPGKTTPNNEFYFSVNSSIILSDVLELPSFIDFLKIRGGYSGVAGGGDGAYQLSPTYQIFGQGHQGQTLGRINGSSVPNANLVPWEKDETEIGLDLRLFGSRLSLDVAYYQNETTKDIVNISTSVFSGYDSATANIGSLENKGIEFLISGTPIKTEDFSWNTSFNGAYNKSEVTATNDDGNPISLDEPRTQNARITHVVGEPYGSIVGVSYNRDNTGNIIYDIDSDGVPIAQEGERKILGEGVPPLTLGWSNTFRYKDFNLGFLIDGKFGGQLLSGTNALGYSTGLHKTTLEGRENGLEVSGIDGDTGLPFTTTVAPEDLQTYYGRVSRIAEEFVEDSDYIKFRELSIGYTLPEAMLEKTFINSVSVSLIARNLFYISRSIDNVDPESTYNSGNSQGLEYFGVPSTRNYGFSLNVKF</sequence>
<dbReference type="InterPro" id="IPR023997">
    <property type="entry name" value="TonB-dep_OMP_SusC/RagA_CS"/>
</dbReference>
<dbReference type="InterPro" id="IPR039426">
    <property type="entry name" value="TonB-dep_rcpt-like"/>
</dbReference>
<accession>A0A1K1NQM9</accession>
<dbReference type="SUPFAM" id="SSF49464">
    <property type="entry name" value="Carboxypeptidase regulatory domain-like"/>
    <property type="match status" value="1"/>
</dbReference>